<organism evidence="8 9">
    <name type="scientific">Diabrotica balteata</name>
    <name type="common">Banded cucumber beetle</name>
    <dbReference type="NCBI Taxonomy" id="107213"/>
    <lineage>
        <taxon>Eukaryota</taxon>
        <taxon>Metazoa</taxon>
        <taxon>Ecdysozoa</taxon>
        <taxon>Arthropoda</taxon>
        <taxon>Hexapoda</taxon>
        <taxon>Insecta</taxon>
        <taxon>Pterygota</taxon>
        <taxon>Neoptera</taxon>
        <taxon>Endopterygota</taxon>
        <taxon>Coleoptera</taxon>
        <taxon>Polyphaga</taxon>
        <taxon>Cucujiformia</taxon>
        <taxon>Chrysomeloidea</taxon>
        <taxon>Chrysomelidae</taxon>
        <taxon>Galerucinae</taxon>
        <taxon>Diabroticina</taxon>
        <taxon>Diabroticites</taxon>
        <taxon>Diabrotica</taxon>
    </lineage>
</organism>
<keyword evidence="5" id="KW-0325">Glycoprotein</keyword>
<dbReference type="SUPFAM" id="SSF57625">
    <property type="entry name" value="Invertebrate chitin-binding proteins"/>
    <property type="match status" value="4"/>
</dbReference>
<evidence type="ECO:0000313" key="9">
    <source>
        <dbReference type="Proteomes" id="UP001153709"/>
    </source>
</evidence>
<dbReference type="PANTHER" id="PTHR23301:SF0">
    <property type="entry name" value="CHITIN-BINDING TYPE-2 DOMAIN-CONTAINING PROTEIN-RELATED"/>
    <property type="match status" value="1"/>
</dbReference>
<proteinExistence type="predicted"/>
<feature type="chain" id="PRO_5040343982" description="Chitin-binding type-2 domain-containing protein" evidence="6">
    <location>
        <begin position="24"/>
        <end position="317"/>
    </location>
</feature>
<dbReference type="Pfam" id="PF01607">
    <property type="entry name" value="CBM_14"/>
    <property type="match status" value="4"/>
</dbReference>
<keyword evidence="3" id="KW-0677">Repeat</keyword>
<evidence type="ECO:0000256" key="1">
    <source>
        <dbReference type="ARBA" id="ARBA00022669"/>
    </source>
</evidence>
<protein>
    <recommendedName>
        <fullName evidence="7">Chitin-binding type-2 domain-containing protein</fullName>
    </recommendedName>
</protein>
<keyword evidence="1" id="KW-0147">Chitin-binding</keyword>
<evidence type="ECO:0000259" key="7">
    <source>
        <dbReference type="PROSITE" id="PS50940"/>
    </source>
</evidence>
<dbReference type="InterPro" id="IPR051940">
    <property type="entry name" value="Chitin_bind-dev_reg"/>
</dbReference>
<dbReference type="InterPro" id="IPR002557">
    <property type="entry name" value="Chitin-bd_dom"/>
</dbReference>
<sequence length="317" mass="36243">MKNTMNFILVLVSVLGVTQYTSARHAKSTFDHAIINLLKDIAEDCKNGLEVFEYYPYDCQKYYSCNNGAPEINTCHDGTYWNDKVKACDIKEDVDCSNIIPFPDPDCTDGKNTFYPYPYDCKKFYECLDYKRYLLSCPGDFMWNQELNKCDQKDTVDCSHIIPEPESTSAAPQPSTVIPDQSTIDPDLHCDKDLEYFADPYNCQGYYQCLNGIKQHEFCNEGLLWNVHIPGCDEESDCSQLLVSTEVTGAPTAFPTEGTTASVCQEGDRNEYLPDCHRFFECENNRWIGPLQCPADLYWSQENKKCVTIEQSDCNKH</sequence>
<dbReference type="AlphaFoldDB" id="A0A9P0DY02"/>
<evidence type="ECO:0000256" key="3">
    <source>
        <dbReference type="ARBA" id="ARBA00022737"/>
    </source>
</evidence>
<reference evidence="8" key="1">
    <citation type="submission" date="2022-01" db="EMBL/GenBank/DDBJ databases">
        <authorList>
            <person name="King R."/>
        </authorList>
    </citation>
    <scope>NUCLEOTIDE SEQUENCE</scope>
</reference>
<dbReference type="OrthoDB" id="6020543at2759"/>
<dbReference type="EMBL" id="OU898280">
    <property type="protein sequence ID" value="CAH1280470.1"/>
    <property type="molecule type" value="Genomic_DNA"/>
</dbReference>
<feature type="domain" description="Chitin-binding type-2" evidence="7">
    <location>
        <begin position="261"/>
        <end position="316"/>
    </location>
</feature>
<dbReference type="GO" id="GO:0008061">
    <property type="term" value="F:chitin binding"/>
    <property type="evidence" value="ECO:0007669"/>
    <property type="project" value="UniProtKB-KW"/>
</dbReference>
<feature type="domain" description="Chitin-binding type-2" evidence="7">
    <location>
        <begin position="187"/>
        <end position="240"/>
    </location>
</feature>
<dbReference type="PROSITE" id="PS50940">
    <property type="entry name" value="CHIT_BIND_II"/>
    <property type="match status" value="4"/>
</dbReference>
<dbReference type="Proteomes" id="UP001153709">
    <property type="component" value="Chromosome 5"/>
</dbReference>
<dbReference type="SMART" id="SM00494">
    <property type="entry name" value="ChtBD2"/>
    <property type="match status" value="4"/>
</dbReference>
<evidence type="ECO:0000256" key="5">
    <source>
        <dbReference type="ARBA" id="ARBA00023180"/>
    </source>
</evidence>
<feature type="domain" description="Chitin-binding type-2" evidence="7">
    <location>
        <begin position="42"/>
        <end position="98"/>
    </location>
</feature>
<evidence type="ECO:0000256" key="2">
    <source>
        <dbReference type="ARBA" id="ARBA00022729"/>
    </source>
</evidence>
<keyword evidence="4" id="KW-1015">Disulfide bond</keyword>
<evidence type="ECO:0000256" key="4">
    <source>
        <dbReference type="ARBA" id="ARBA00023157"/>
    </source>
</evidence>
<accession>A0A9P0DY02</accession>
<dbReference type="GO" id="GO:0005576">
    <property type="term" value="C:extracellular region"/>
    <property type="evidence" value="ECO:0007669"/>
    <property type="project" value="InterPro"/>
</dbReference>
<name>A0A9P0DY02_DIABA</name>
<dbReference type="InterPro" id="IPR036508">
    <property type="entry name" value="Chitin-bd_dom_sf"/>
</dbReference>
<gene>
    <name evidence="8" type="ORF">DIABBA_LOCUS8355</name>
</gene>
<dbReference type="PANTHER" id="PTHR23301">
    <property type="entry name" value="CHITIN BINDING PERITROPHIN-A"/>
    <property type="match status" value="1"/>
</dbReference>
<feature type="signal peptide" evidence="6">
    <location>
        <begin position="1"/>
        <end position="23"/>
    </location>
</feature>
<keyword evidence="9" id="KW-1185">Reference proteome</keyword>
<evidence type="ECO:0000256" key="6">
    <source>
        <dbReference type="SAM" id="SignalP"/>
    </source>
</evidence>
<feature type="domain" description="Chitin-binding type-2" evidence="7">
    <location>
        <begin position="104"/>
        <end position="160"/>
    </location>
</feature>
<evidence type="ECO:0000313" key="8">
    <source>
        <dbReference type="EMBL" id="CAH1280470.1"/>
    </source>
</evidence>
<dbReference type="Gene3D" id="2.170.140.10">
    <property type="entry name" value="Chitin binding domain"/>
    <property type="match status" value="4"/>
</dbReference>
<keyword evidence="2 6" id="KW-0732">Signal</keyword>